<dbReference type="GO" id="GO:0005737">
    <property type="term" value="C:cytoplasm"/>
    <property type="evidence" value="ECO:0007669"/>
    <property type="project" value="UniProtKB-SubCell"/>
</dbReference>
<evidence type="ECO:0000313" key="18">
    <source>
        <dbReference type="EMBL" id="CAH1105123.1"/>
    </source>
</evidence>
<feature type="binding site" evidence="15">
    <location>
        <position position="43"/>
    </location>
    <ligand>
        <name>a divalent metal cation</name>
        <dbReference type="ChEBI" id="CHEBI:60240"/>
    </ligand>
</feature>
<dbReference type="Gene3D" id="2.120.10.30">
    <property type="entry name" value="TolB, C-terminal domain"/>
    <property type="match status" value="1"/>
</dbReference>
<evidence type="ECO:0000256" key="14">
    <source>
        <dbReference type="PIRSR" id="PIRSR605511-1"/>
    </source>
</evidence>
<keyword evidence="12" id="KW-0106">Calcium</keyword>
<evidence type="ECO:0000256" key="15">
    <source>
        <dbReference type="PIRSR" id="PIRSR605511-2"/>
    </source>
</evidence>
<keyword evidence="15" id="KW-0862">Zinc</keyword>
<name>A0A9P0G9P1_9CUCU</name>
<keyword evidence="11" id="KW-0378">Hydrolase</keyword>
<dbReference type="OrthoDB" id="423498at2759"/>
<dbReference type="EMBL" id="OV651830">
    <property type="protein sequence ID" value="CAH1105123.1"/>
    <property type="molecule type" value="Genomic_DNA"/>
</dbReference>
<evidence type="ECO:0000313" key="19">
    <source>
        <dbReference type="Proteomes" id="UP001153636"/>
    </source>
</evidence>
<feature type="binding site" evidence="15">
    <location>
        <position position="136"/>
    </location>
    <ligand>
        <name>substrate</name>
    </ligand>
</feature>
<comment type="cofactor">
    <cofactor evidence="2">
        <name>Ca(2+)</name>
        <dbReference type="ChEBI" id="CHEBI:29108"/>
    </cofactor>
</comment>
<evidence type="ECO:0000256" key="6">
    <source>
        <dbReference type="ARBA" id="ARBA00008853"/>
    </source>
</evidence>
<feature type="binding site" evidence="15">
    <location>
        <position position="156"/>
    </location>
    <ligand>
        <name>substrate</name>
    </ligand>
</feature>
<comment type="similarity">
    <text evidence="6">Belongs to the SMP-30/CGR1 family.</text>
</comment>
<feature type="binding site" evidence="15">
    <location>
        <position position="138"/>
    </location>
    <ligand>
        <name>substrate</name>
    </ligand>
</feature>
<keyword evidence="16" id="KW-0732">Signal</keyword>
<dbReference type="GO" id="GO:0019853">
    <property type="term" value="P:L-ascorbic acid biosynthetic process"/>
    <property type="evidence" value="ECO:0007669"/>
    <property type="project" value="TreeGrafter"/>
</dbReference>
<dbReference type="InterPro" id="IPR011042">
    <property type="entry name" value="6-blade_b-propeller_TolB-like"/>
</dbReference>
<evidence type="ECO:0000256" key="13">
    <source>
        <dbReference type="ARBA" id="ARBA00032464"/>
    </source>
</evidence>
<evidence type="ECO:0000256" key="5">
    <source>
        <dbReference type="ARBA" id="ARBA00004496"/>
    </source>
</evidence>
<keyword evidence="10 15" id="KW-0479">Metal-binding</keyword>
<dbReference type="SUPFAM" id="SSF63829">
    <property type="entry name" value="Calcium-dependent phosphotriesterase"/>
    <property type="match status" value="1"/>
</dbReference>
<dbReference type="GO" id="GO:0004341">
    <property type="term" value="F:gluconolactonase activity"/>
    <property type="evidence" value="ECO:0007669"/>
    <property type="project" value="UniProtKB-EC"/>
</dbReference>
<dbReference type="GO" id="GO:0005509">
    <property type="term" value="F:calcium ion binding"/>
    <property type="evidence" value="ECO:0007669"/>
    <property type="project" value="TreeGrafter"/>
</dbReference>
<evidence type="ECO:0000256" key="4">
    <source>
        <dbReference type="ARBA" id="ARBA00001946"/>
    </source>
</evidence>
<dbReference type="AlphaFoldDB" id="A0A9P0G9P1"/>
<dbReference type="InterPro" id="IPR013658">
    <property type="entry name" value="SGL"/>
</dbReference>
<dbReference type="Pfam" id="PF08450">
    <property type="entry name" value="SGL"/>
    <property type="match status" value="1"/>
</dbReference>
<evidence type="ECO:0000256" key="9">
    <source>
        <dbReference type="ARBA" id="ARBA00022490"/>
    </source>
</evidence>
<dbReference type="EC" id="3.1.1.17" evidence="7"/>
<gene>
    <name evidence="18" type="ORF">PSYICH_LOCUS5830</name>
</gene>
<evidence type="ECO:0000256" key="1">
    <source>
        <dbReference type="ARBA" id="ARBA00001589"/>
    </source>
</evidence>
<evidence type="ECO:0000256" key="16">
    <source>
        <dbReference type="SAM" id="SignalP"/>
    </source>
</evidence>
<protein>
    <recommendedName>
        <fullName evidence="8">Regucalcin</fullName>
        <ecNumber evidence="7">3.1.1.17</ecNumber>
    </recommendedName>
    <alternativeName>
        <fullName evidence="13">Gluconolactonase</fullName>
    </alternativeName>
</protein>
<feature type="active site" description="Proton donor/acceptor" evidence="14">
    <location>
        <position position="240"/>
    </location>
</feature>
<dbReference type="Proteomes" id="UP001153636">
    <property type="component" value="Chromosome 18"/>
</dbReference>
<evidence type="ECO:0000256" key="11">
    <source>
        <dbReference type="ARBA" id="ARBA00022801"/>
    </source>
</evidence>
<comment type="catalytic activity">
    <reaction evidence="1">
        <text>D-glucono-1,5-lactone + H2O = D-gluconate + H(+)</text>
        <dbReference type="Rhea" id="RHEA:10440"/>
        <dbReference type="ChEBI" id="CHEBI:15377"/>
        <dbReference type="ChEBI" id="CHEBI:15378"/>
        <dbReference type="ChEBI" id="CHEBI:16217"/>
        <dbReference type="ChEBI" id="CHEBI:18391"/>
        <dbReference type="EC" id="3.1.1.17"/>
    </reaction>
</comment>
<proteinExistence type="inferred from homology"/>
<feature type="signal peptide" evidence="16">
    <location>
        <begin position="1"/>
        <end position="19"/>
    </location>
</feature>
<evidence type="ECO:0000256" key="7">
    <source>
        <dbReference type="ARBA" id="ARBA00013227"/>
    </source>
</evidence>
<evidence type="ECO:0000256" key="10">
    <source>
        <dbReference type="ARBA" id="ARBA00022723"/>
    </source>
</evidence>
<comment type="cofactor">
    <cofactor evidence="3">
        <name>Mn(2+)</name>
        <dbReference type="ChEBI" id="CHEBI:29035"/>
    </cofactor>
</comment>
<organism evidence="18 19">
    <name type="scientific">Psylliodes chrysocephalus</name>
    <dbReference type="NCBI Taxonomy" id="3402493"/>
    <lineage>
        <taxon>Eukaryota</taxon>
        <taxon>Metazoa</taxon>
        <taxon>Ecdysozoa</taxon>
        <taxon>Arthropoda</taxon>
        <taxon>Hexapoda</taxon>
        <taxon>Insecta</taxon>
        <taxon>Pterygota</taxon>
        <taxon>Neoptera</taxon>
        <taxon>Endopterygota</taxon>
        <taxon>Coleoptera</taxon>
        <taxon>Polyphaga</taxon>
        <taxon>Cucujiformia</taxon>
        <taxon>Chrysomeloidea</taxon>
        <taxon>Chrysomelidae</taxon>
        <taxon>Galerucinae</taxon>
        <taxon>Alticini</taxon>
        <taxon>Psylliodes</taxon>
    </lineage>
</organism>
<dbReference type="InterPro" id="IPR005511">
    <property type="entry name" value="SMP-30"/>
</dbReference>
<reference evidence="18" key="1">
    <citation type="submission" date="2022-01" db="EMBL/GenBank/DDBJ databases">
        <authorList>
            <person name="King R."/>
        </authorList>
    </citation>
    <scope>NUCLEOTIDE SEQUENCE</scope>
</reference>
<feature type="binding site" evidence="15">
    <location>
        <position position="188"/>
    </location>
    <ligand>
        <name>a divalent metal cation</name>
        <dbReference type="ChEBI" id="CHEBI:60240"/>
    </ligand>
</feature>
<feature type="chain" id="PRO_5040365546" description="Regucalcin" evidence="16">
    <location>
        <begin position="20"/>
        <end position="336"/>
    </location>
</feature>
<sequence>MPCRKVSILLLFYLYYCNGQNFSAKMNPTVERLKSVPATELGEGPHWDAESQSLYFVDIFGKSIHKYVPATDKHTKAVIGLNHVSLIVPVRGEQNKYLISIGRELAVVTWDGESEKVAKIEKIVEIENDPETIDNRFNDGKCDPSGRLWAGTMGGEPVNGQVKPQKGSLYSFENKKPMKHLSKLGISNGLAWSADKKKMFYIDTHAGSIDEFDYDIKNGTMSNRRPLFTLKKHNIPGGPDGMTIDKDGKLWVAIFNGHRVIKIDTEKRETLLMSVTLPAKQVTSVAFGGPNLEDLYVTTAKFTIDGELLNAPEHGGTYRITGLNAVGQEPGVSVML</sequence>
<comment type="subcellular location">
    <subcellularLocation>
        <location evidence="5">Cytoplasm</location>
    </subcellularLocation>
</comment>
<feature type="domain" description="SMP-30/Gluconolactonase/LRE-like region" evidence="17">
    <location>
        <begin position="41"/>
        <end position="300"/>
    </location>
</feature>
<evidence type="ECO:0000259" key="17">
    <source>
        <dbReference type="Pfam" id="PF08450"/>
    </source>
</evidence>
<dbReference type="PANTHER" id="PTHR10907:SF66">
    <property type="entry name" value="MIP34848P1-RELATED"/>
    <property type="match status" value="1"/>
</dbReference>
<evidence type="ECO:0000256" key="8">
    <source>
        <dbReference type="ARBA" id="ARBA00016808"/>
    </source>
</evidence>
<evidence type="ECO:0000256" key="2">
    <source>
        <dbReference type="ARBA" id="ARBA00001913"/>
    </source>
</evidence>
<feature type="binding site" evidence="15">
    <location>
        <position position="240"/>
    </location>
    <ligand>
        <name>a divalent metal cation</name>
        <dbReference type="ChEBI" id="CHEBI:60240"/>
    </ligand>
</feature>
<dbReference type="FunFam" id="2.120.10.30:FF:000027">
    <property type="entry name" value="Regucalcin homologue"/>
    <property type="match status" value="1"/>
</dbReference>
<keyword evidence="19" id="KW-1185">Reference proteome</keyword>
<accession>A0A9P0G9P1</accession>
<evidence type="ECO:0000256" key="3">
    <source>
        <dbReference type="ARBA" id="ARBA00001936"/>
    </source>
</evidence>
<evidence type="ECO:0000256" key="12">
    <source>
        <dbReference type="ARBA" id="ARBA00022837"/>
    </source>
</evidence>
<keyword evidence="9" id="KW-0963">Cytoplasm</keyword>
<dbReference type="PANTHER" id="PTHR10907">
    <property type="entry name" value="REGUCALCIN"/>
    <property type="match status" value="1"/>
</dbReference>
<comment type="cofactor">
    <cofactor evidence="15">
        <name>Zn(2+)</name>
        <dbReference type="ChEBI" id="CHEBI:29105"/>
    </cofactor>
    <text evidence="15">Binds 1 divalent metal cation per subunit.</text>
</comment>
<comment type="cofactor">
    <cofactor evidence="4">
        <name>Mg(2+)</name>
        <dbReference type="ChEBI" id="CHEBI:18420"/>
    </cofactor>
</comment>
<dbReference type="PRINTS" id="PR01790">
    <property type="entry name" value="SMP30FAMILY"/>
</dbReference>